<dbReference type="CDD" id="cd00248">
    <property type="entry name" value="Mth938-like"/>
    <property type="match status" value="1"/>
</dbReference>
<reference evidence="13" key="1">
    <citation type="submission" date="2023-08" db="EMBL/GenBank/DDBJ databases">
        <authorList>
            <person name="Chen Y."/>
            <person name="Shah S."/>
            <person name="Dougan E. K."/>
            <person name="Thang M."/>
            <person name="Chan C."/>
        </authorList>
    </citation>
    <scope>NUCLEOTIDE SEQUENCE</scope>
</reference>
<dbReference type="Gene3D" id="3.30.70.3400">
    <property type="match status" value="1"/>
</dbReference>
<feature type="domain" description="Protein translocase subunit SecDF P1" evidence="11">
    <location>
        <begin position="164"/>
        <end position="222"/>
    </location>
</feature>
<dbReference type="Pfam" id="PF22599">
    <property type="entry name" value="SecDF_P1_head"/>
    <property type="match status" value="1"/>
</dbReference>
<dbReference type="SUPFAM" id="SSF82866">
    <property type="entry name" value="Multidrug efflux transporter AcrB transmembrane domain"/>
    <property type="match status" value="1"/>
</dbReference>
<dbReference type="PANTHER" id="PTHR30081:SF1">
    <property type="entry name" value="PROTEIN TRANSLOCASE SUBUNIT SECD"/>
    <property type="match status" value="1"/>
</dbReference>
<evidence type="ECO:0000313" key="14">
    <source>
        <dbReference type="Proteomes" id="UP001178507"/>
    </source>
</evidence>
<dbReference type="InterPro" id="IPR022645">
    <property type="entry name" value="SecD/SecF_bac"/>
</dbReference>
<dbReference type="GO" id="GO:0005886">
    <property type="term" value="C:plasma membrane"/>
    <property type="evidence" value="ECO:0007669"/>
    <property type="project" value="UniProtKB-SubCell"/>
</dbReference>
<dbReference type="InterPro" id="IPR048631">
    <property type="entry name" value="SecD_1st"/>
</dbReference>
<dbReference type="Gene3D" id="3.40.1230.10">
    <property type="entry name" value="MTH938-like"/>
    <property type="match status" value="1"/>
</dbReference>
<evidence type="ECO:0008006" key="15">
    <source>
        <dbReference type="Google" id="ProtNLM"/>
    </source>
</evidence>
<dbReference type="InterPro" id="IPR022813">
    <property type="entry name" value="SecD/SecF_arch_bac"/>
</dbReference>
<dbReference type="SUPFAM" id="SSF64076">
    <property type="entry name" value="MTH938-like"/>
    <property type="match status" value="1"/>
</dbReference>
<evidence type="ECO:0000256" key="4">
    <source>
        <dbReference type="ARBA" id="ARBA00022692"/>
    </source>
</evidence>
<evidence type="ECO:0000256" key="8">
    <source>
        <dbReference type="ARBA" id="ARBA00023136"/>
    </source>
</evidence>
<keyword evidence="3" id="KW-1003">Cell membrane</keyword>
<dbReference type="GO" id="GO:0015031">
    <property type="term" value="P:protein transport"/>
    <property type="evidence" value="ECO:0007669"/>
    <property type="project" value="UniProtKB-KW"/>
</dbReference>
<evidence type="ECO:0000256" key="3">
    <source>
        <dbReference type="ARBA" id="ARBA00022475"/>
    </source>
</evidence>
<sequence length="528" mass="58264">MLHFARWKFVLIVLVVAAGILTTLPNFFTAKQLESWPDFLPKNQMVLGLDLQGGAYLLYEVDQKKYIEDRFKALEGEIRDVLRENPRIGYTGLDARPESAQVRIRDLTRLDEARERLSPLVNPLVSSLFGGQPVDEFDLSVDDNGLVRFTYSEAGLDNRLQSIVQQSIEVIRKRVDELGTTEPNIQRQGTDRILVEAPGEGDPERLKDLIGETAKLTFHLVDRNMTGEQALQSRPPVGTSVFMSVDDPPIPYLLQTTPLLGGEDLVDAQVAFGQNTNEPVVTFRFNQSGAREFARVTTENVNFPIAILLDDEVISAPVIREPILLLADILDQSINETLSRTTMTSVTTLLALIALYVFGGEVIQSFTLAMIFGIVIGTYSSIFLAAPLLILLNLRPDALSRNDGDDEKEAKANAAPIDAYGDGGFRFANMSHLGSLLCVPSGIYGWNIGDPAEFSDEAFQRVFEEHADIEVLLVGTGKDLRPLPADLKFRFREVEILADPMSTGAAVRTFNVLLSEDRAVAAALLAVD</sequence>
<feature type="transmembrane region" description="Helical" evidence="9">
    <location>
        <begin position="366"/>
        <end position="392"/>
    </location>
</feature>
<dbReference type="AlphaFoldDB" id="A0AA36IJQ5"/>
<evidence type="ECO:0000256" key="9">
    <source>
        <dbReference type="SAM" id="Phobius"/>
    </source>
</evidence>
<evidence type="ECO:0000256" key="6">
    <source>
        <dbReference type="ARBA" id="ARBA00022989"/>
    </source>
</evidence>
<dbReference type="InterPro" id="IPR036748">
    <property type="entry name" value="MTH938-like_sf"/>
</dbReference>
<gene>
    <name evidence="13" type="ORF">EVOR1521_LOCUS13969</name>
</gene>
<dbReference type="InterPro" id="IPR007523">
    <property type="entry name" value="NDUFAF3/AAMDC"/>
</dbReference>
<dbReference type="EMBL" id="CAUJNA010001624">
    <property type="protein sequence ID" value="CAJ1388014.1"/>
    <property type="molecule type" value="Genomic_DNA"/>
</dbReference>
<dbReference type="InterPro" id="IPR054384">
    <property type="entry name" value="SecDF_P1_head"/>
</dbReference>
<dbReference type="InterPro" id="IPR022646">
    <property type="entry name" value="SecD/SecF_CS"/>
</dbReference>
<dbReference type="Gene3D" id="3.30.1360.200">
    <property type="match status" value="1"/>
</dbReference>
<evidence type="ECO:0000256" key="7">
    <source>
        <dbReference type="ARBA" id="ARBA00023010"/>
    </source>
</evidence>
<comment type="caution">
    <text evidence="13">The sequence shown here is derived from an EMBL/GenBank/DDBJ whole genome shotgun (WGS) entry which is preliminary data.</text>
</comment>
<keyword evidence="14" id="KW-1185">Reference proteome</keyword>
<keyword evidence="8 9" id="KW-0472">Membrane</keyword>
<dbReference type="InterPro" id="IPR048634">
    <property type="entry name" value="SecD_SecF_C"/>
</dbReference>
<feature type="domain" description="Protein export membrane protein SecD/SecF C-terminal" evidence="10">
    <location>
        <begin position="326"/>
        <end position="393"/>
    </location>
</feature>
<keyword evidence="4 9" id="KW-0812">Transmembrane</keyword>
<evidence type="ECO:0000256" key="2">
    <source>
        <dbReference type="ARBA" id="ARBA00022448"/>
    </source>
</evidence>
<dbReference type="Pfam" id="PF21760">
    <property type="entry name" value="SecD_1st"/>
    <property type="match status" value="1"/>
</dbReference>
<protein>
    <recommendedName>
        <fullName evidence="15">Protein translocase subunit SecD</fullName>
    </recommendedName>
</protein>
<keyword evidence="6 9" id="KW-1133">Transmembrane helix</keyword>
<accession>A0AA36IJQ5</accession>
<dbReference type="Proteomes" id="UP001178507">
    <property type="component" value="Unassembled WGS sequence"/>
</dbReference>
<dbReference type="Pfam" id="PF02355">
    <property type="entry name" value="SecD_SecF_C"/>
    <property type="match status" value="1"/>
</dbReference>
<dbReference type="PANTHER" id="PTHR30081">
    <property type="entry name" value="PROTEIN-EXPORT MEMBRANE PROTEIN SEC"/>
    <property type="match status" value="1"/>
</dbReference>
<dbReference type="PRINTS" id="PR01755">
    <property type="entry name" value="SECFTRNLCASE"/>
</dbReference>
<evidence type="ECO:0000259" key="11">
    <source>
        <dbReference type="Pfam" id="PF21760"/>
    </source>
</evidence>
<keyword evidence="5" id="KW-0653">Protein transport</keyword>
<feature type="transmembrane region" description="Helical" evidence="9">
    <location>
        <begin position="342"/>
        <end position="359"/>
    </location>
</feature>
<keyword evidence="2" id="KW-0813">Transport</keyword>
<evidence type="ECO:0000313" key="13">
    <source>
        <dbReference type="EMBL" id="CAJ1388014.1"/>
    </source>
</evidence>
<dbReference type="Pfam" id="PF04430">
    <property type="entry name" value="DUF498"/>
    <property type="match status" value="1"/>
</dbReference>
<evidence type="ECO:0000259" key="12">
    <source>
        <dbReference type="Pfam" id="PF22599"/>
    </source>
</evidence>
<keyword evidence="7" id="KW-0811">Translocation</keyword>
<name>A0AA36IJQ5_9DINO</name>
<comment type="subcellular location">
    <subcellularLocation>
        <location evidence="1">Cell membrane</location>
        <topology evidence="1">Multi-pass membrane protein</topology>
    </subcellularLocation>
</comment>
<evidence type="ECO:0000256" key="1">
    <source>
        <dbReference type="ARBA" id="ARBA00004651"/>
    </source>
</evidence>
<proteinExistence type="predicted"/>
<evidence type="ECO:0000256" key="5">
    <source>
        <dbReference type="ARBA" id="ARBA00022927"/>
    </source>
</evidence>
<dbReference type="Pfam" id="PF07549">
    <property type="entry name" value="Sec_GG"/>
    <property type="match status" value="1"/>
</dbReference>
<feature type="domain" description="SecDF P1 head subdomain" evidence="12">
    <location>
        <begin position="246"/>
        <end position="323"/>
    </location>
</feature>
<organism evidence="13 14">
    <name type="scientific">Effrenium voratum</name>
    <dbReference type="NCBI Taxonomy" id="2562239"/>
    <lineage>
        <taxon>Eukaryota</taxon>
        <taxon>Sar</taxon>
        <taxon>Alveolata</taxon>
        <taxon>Dinophyceae</taxon>
        <taxon>Suessiales</taxon>
        <taxon>Symbiodiniaceae</taxon>
        <taxon>Effrenium</taxon>
    </lineage>
</organism>
<evidence type="ECO:0000259" key="10">
    <source>
        <dbReference type="Pfam" id="PF02355"/>
    </source>
</evidence>